<dbReference type="InterPro" id="IPR014622">
    <property type="entry name" value="UCP036794_erythomycin"/>
</dbReference>
<proteinExistence type="predicted"/>
<evidence type="ECO:0000313" key="2">
    <source>
        <dbReference type="EMBL" id="MBB6037306.1"/>
    </source>
</evidence>
<dbReference type="CDD" id="cd14728">
    <property type="entry name" value="Ere-like"/>
    <property type="match status" value="1"/>
</dbReference>
<dbReference type="Gene3D" id="1.20.1440.30">
    <property type="entry name" value="Biosynthetic Protein domain"/>
    <property type="match status" value="1"/>
</dbReference>
<evidence type="ECO:0000313" key="3">
    <source>
        <dbReference type="Proteomes" id="UP000548476"/>
    </source>
</evidence>
<comment type="caution">
    <text evidence="2">The sequence shown here is derived from an EMBL/GenBank/DDBJ whole genome shotgun (WGS) entry which is preliminary data.</text>
</comment>
<dbReference type="InterPro" id="IPR007815">
    <property type="entry name" value="Emycin_Estase"/>
</dbReference>
<dbReference type="AlphaFoldDB" id="A0A841FME5"/>
<dbReference type="RefSeq" id="WP_184790137.1">
    <property type="nucleotide sequence ID" value="NZ_BONT01000081.1"/>
</dbReference>
<dbReference type="Gene3D" id="3.40.1660.10">
    <property type="entry name" value="EreA-like (biosynthetic domain)"/>
    <property type="match status" value="1"/>
</dbReference>
<feature type="signal peptide" evidence="1">
    <location>
        <begin position="1"/>
        <end position="33"/>
    </location>
</feature>
<dbReference type="InterPro" id="IPR052036">
    <property type="entry name" value="Hydrolase/PRTase-associated"/>
</dbReference>
<dbReference type="EMBL" id="JACHGT010000012">
    <property type="protein sequence ID" value="MBB6037306.1"/>
    <property type="molecule type" value="Genomic_DNA"/>
</dbReference>
<dbReference type="PROSITE" id="PS51318">
    <property type="entry name" value="TAT"/>
    <property type="match status" value="1"/>
</dbReference>
<keyword evidence="1" id="KW-0732">Signal</keyword>
<dbReference type="Pfam" id="PF05139">
    <property type="entry name" value="Erythro_esteras"/>
    <property type="match status" value="1"/>
</dbReference>
<dbReference type="PANTHER" id="PTHR31299">
    <property type="entry name" value="ESTERASE, PUTATIVE (AFU_ORTHOLOGUE AFUA_1G05850)-RELATED"/>
    <property type="match status" value="1"/>
</dbReference>
<sequence>MSDPRLDRRHLLGLAAAVAAASGAALIPSAASASGRDPIAAWLDRHAVPLSRLDAGGELDDLRALRGIVGAATIVGLGEPSHGGRELFTLRHRALRFLVERMGFRTIAFEETFGNGRVMDAYIAGGPGDARAIAAEAGAPWASESMASLLVWLRAFNRHLPDDERVRFLGTDLVQLRQLNFDELTAYVTEVAPDSLAELESHLGPAGMHGVGSGQVKWFLELPAEEKAAVLAHARAAHDLVMALPEQSTVDGHVARQHARVVQGFYEYYSTGDRAMRDTFMADSIDRWLGLTGGKAVYWGANVHTATFPEVTYTIPPRPTVSHAGTGAHLRARHGRGYVSIGVVFDHGELYVGWETGSPRPYAIPAPREGTTDEILSRATRPNYLVDLRSPASGPVAVWLDSPVEFRGVNSAYYPERDAEYTLKAARLSAGFEALMVICRTAAYVPAAS</sequence>
<dbReference type="GO" id="GO:0016787">
    <property type="term" value="F:hydrolase activity"/>
    <property type="evidence" value="ECO:0007669"/>
    <property type="project" value="UniProtKB-KW"/>
</dbReference>
<dbReference type="GO" id="GO:0046677">
    <property type="term" value="P:response to antibiotic"/>
    <property type="evidence" value="ECO:0007669"/>
    <property type="project" value="InterPro"/>
</dbReference>
<dbReference type="Proteomes" id="UP000548476">
    <property type="component" value="Unassembled WGS sequence"/>
</dbReference>
<organism evidence="2 3">
    <name type="scientific">Phytomonospora endophytica</name>
    <dbReference type="NCBI Taxonomy" id="714109"/>
    <lineage>
        <taxon>Bacteria</taxon>
        <taxon>Bacillati</taxon>
        <taxon>Actinomycetota</taxon>
        <taxon>Actinomycetes</taxon>
        <taxon>Micromonosporales</taxon>
        <taxon>Micromonosporaceae</taxon>
        <taxon>Phytomonospora</taxon>
    </lineage>
</organism>
<gene>
    <name evidence="2" type="ORF">HNR73_005182</name>
</gene>
<keyword evidence="2" id="KW-0378">Hydrolase</keyword>
<dbReference type="PANTHER" id="PTHR31299:SF0">
    <property type="entry name" value="ESTERASE, PUTATIVE (AFU_ORTHOLOGUE AFUA_1G05850)-RELATED"/>
    <property type="match status" value="1"/>
</dbReference>
<name>A0A841FME5_9ACTN</name>
<protein>
    <submittedName>
        <fullName evidence="2">Erythromycin esterase</fullName>
        <ecNumber evidence="2">3.1.1.-</ecNumber>
    </submittedName>
</protein>
<keyword evidence="3" id="KW-1185">Reference proteome</keyword>
<accession>A0A841FME5</accession>
<reference evidence="2 3" key="1">
    <citation type="submission" date="2020-08" db="EMBL/GenBank/DDBJ databases">
        <title>Genomic Encyclopedia of Type Strains, Phase IV (KMG-IV): sequencing the most valuable type-strain genomes for metagenomic binning, comparative biology and taxonomic classification.</title>
        <authorList>
            <person name="Goeker M."/>
        </authorList>
    </citation>
    <scope>NUCLEOTIDE SEQUENCE [LARGE SCALE GENOMIC DNA]</scope>
    <source>
        <strain evidence="2 3">YIM 65646</strain>
    </source>
</reference>
<dbReference type="Gene3D" id="3.30.1870.10">
    <property type="entry name" value="EreA-like, domain 2"/>
    <property type="match status" value="1"/>
</dbReference>
<dbReference type="InterPro" id="IPR006311">
    <property type="entry name" value="TAT_signal"/>
</dbReference>
<dbReference type="PIRSF" id="PIRSF036794">
    <property type="entry name" value="UCP_erythr_ester"/>
    <property type="match status" value="1"/>
</dbReference>
<dbReference type="SUPFAM" id="SSF159501">
    <property type="entry name" value="EreA/ChaN-like"/>
    <property type="match status" value="1"/>
</dbReference>
<dbReference type="EC" id="3.1.1.-" evidence="2"/>
<feature type="chain" id="PRO_5032876324" evidence="1">
    <location>
        <begin position="34"/>
        <end position="449"/>
    </location>
</feature>
<evidence type="ECO:0000256" key="1">
    <source>
        <dbReference type="SAM" id="SignalP"/>
    </source>
</evidence>